<reference evidence="6" key="1">
    <citation type="journal article" date="2021" name="Cell">
        <title>Tracing the genetic footprints of vertebrate landing in non-teleost ray-finned fishes.</title>
        <authorList>
            <person name="Bi X."/>
            <person name="Wang K."/>
            <person name="Yang L."/>
            <person name="Pan H."/>
            <person name="Jiang H."/>
            <person name="Wei Q."/>
            <person name="Fang M."/>
            <person name="Yu H."/>
            <person name="Zhu C."/>
            <person name="Cai Y."/>
            <person name="He Y."/>
            <person name="Gan X."/>
            <person name="Zeng H."/>
            <person name="Yu D."/>
            <person name="Zhu Y."/>
            <person name="Jiang H."/>
            <person name="Qiu Q."/>
            <person name="Yang H."/>
            <person name="Zhang Y.E."/>
            <person name="Wang W."/>
            <person name="Zhu M."/>
            <person name="He S."/>
            <person name="Zhang G."/>
        </authorList>
    </citation>
    <scope>NUCLEOTIDE SEQUENCE</scope>
    <source>
        <strain evidence="6">Pddl_001</strain>
    </source>
</reference>
<keyword evidence="3" id="KW-0863">Zinc-finger</keyword>
<proteinExistence type="predicted"/>
<organism evidence="6 7">
    <name type="scientific">Polyodon spathula</name>
    <name type="common">North American paddlefish</name>
    <name type="synonym">Squalus spathula</name>
    <dbReference type="NCBI Taxonomy" id="7913"/>
    <lineage>
        <taxon>Eukaryota</taxon>
        <taxon>Metazoa</taxon>
        <taxon>Chordata</taxon>
        <taxon>Craniata</taxon>
        <taxon>Vertebrata</taxon>
        <taxon>Euteleostomi</taxon>
        <taxon>Actinopterygii</taxon>
        <taxon>Chondrostei</taxon>
        <taxon>Acipenseriformes</taxon>
        <taxon>Polyodontidae</taxon>
        <taxon>Polyodon</taxon>
    </lineage>
</organism>
<evidence type="ECO:0000256" key="1">
    <source>
        <dbReference type="ARBA" id="ARBA00004123"/>
    </source>
</evidence>
<keyword evidence="5" id="KW-0539">Nucleus</keyword>
<dbReference type="SUPFAM" id="SSF140996">
    <property type="entry name" value="Hermes dimerisation domain"/>
    <property type="match status" value="1"/>
</dbReference>
<dbReference type="SUPFAM" id="SSF53098">
    <property type="entry name" value="Ribonuclease H-like"/>
    <property type="match status" value="1"/>
</dbReference>
<keyword evidence="2" id="KW-0479">Metal-binding</keyword>
<keyword evidence="7" id="KW-1185">Reference proteome</keyword>
<keyword evidence="4" id="KW-0862">Zinc</keyword>
<dbReference type="InterPro" id="IPR052035">
    <property type="entry name" value="ZnF_BED_domain_contain"/>
</dbReference>
<accession>A0ABS2XM29</accession>
<comment type="subcellular location">
    <subcellularLocation>
        <location evidence="1">Nucleus</location>
    </subcellularLocation>
</comment>
<evidence type="ECO:0000256" key="2">
    <source>
        <dbReference type="ARBA" id="ARBA00022723"/>
    </source>
</evidence>
<evidence type="ECO:0000313" key="6">
    <source>
        <dbReference type="EMBL" id="MBN3275046.1"/>
    </source>
</evidence>
<evidence type="ECO:0000256" key="3">
    <source>
        <dbReference type="ARBA" id="ARBA00022771"/>
    </source>
</evidence>
<evidence type="ECO:0000256" key="4">
    <source>
        <dbReference type="ARBA" id="ARBA00022833"/>
    </source>
</evidence>
<comment type="caution">
    <text evidence="6">The sequence shown here is derived from an EMBL/GenBank/DDBJ whole genome shotgun (WGS) entry which is preliminary data.</text>
</comment>
<name>A0ABS2XM29_POLSP</name>
<dbReference type="PANTHER" id="PTHR46481:SF10">
    <property type="entry name" value="ZINC FINGER BED DOMAIN-CONTAINING PROTEIN 39"/>
    <property type="match status" value="1"/>
</dbReference>
<feature type="non-terminal residue" evidence="6">
    <location>
        <position position="259"/>
    </location>
</feature>
<evidence type="ECO:0000313" key="7">
    <source>
        <dbReference type="Proteomes" id="UP001166093"/>
    </source>
</evidence>
<evidence type="ECO:0000256" key="5">
    <source>
        <dbReference type="ARBA" id="ARBA00023242"/>
    </source>
</evidence>
<feature type="non-terminal residue" evidence="6">
    <location>
        <position position="1"/>
    </location>
</feature>
<dbReference type="PANTHER" id="PTHR46481">
    <property type="entry name" value="ZINC FINGER BED DOMAIN-CONTAINING PROTEIN 4"/>
    <property type="match status" value="1"/>
</dbReference>
<protein>
    <submittedName>
        <fullName evidence="6">ZBED4 protein</fullName>
    </submittedName>
</protein>
<dbReference type="EMBL" id="JAAWVQ010047276">
    <property type="protein sequence ID" value="MBN3275046.1"/>
    <property type="molecule type" value="Genomic_DNA"/>
</dbReference>
<gene>
    <name evidence="6" type="primary">Zbed4_0</name>
    <name evidence="6" type="ORF">GTO93_0003707</name>
</gene>
<dbReference type="Proteomes" id="UP001166093">
    <property type="component" value="Unassembled WGS sequence"/>
</dbReference>
<dbReference type="InterPro" id="IPR012337">
    <property type="entry name" value="RNaseH-like_sf"/>
</dbReference>
<sequence>EVTRSLGEMIVRDLQPIPIVEDRGFNAFVKTLDPCYIIPSHKLLMEGTIADMYKDCQDKVRANCQRPHSVVLTTDMWTSRSTEAYLTVSLHKAGWKHYPCFVHTLNMVVKDGIKAVPEVVQLLEKCSSIVSFFHHSTKALSVSRTATLLGFSHSTVSRVYQGWSTQRTSSGRKQLTDERGQRRLTRTVQSNRRASVKQFKKRALLSLLGYFNFAIRNIPQGRTFISRLLALASTAKNLNSYINISSDARKDIKQVGHVM</sequence>